<gene>
    <name evidence="1" type="ORF">NP777_31080</name>
</gene>
<keyword evidence="2" id="KW-1185">Reference proteome</keyword>
<protein>
    <submittedName>
        <fullName evidence="1">Alkaline phosphatase family protein</fullName>
    </submittedName>
</protein>
<dbReference type="Gene3D" id="3.40.720.10">
    <property type="entry name" value="Alkaline Phosphatase, subunit A"/>
    <property type="match status" value="1"/>
</dbReference>
<dbReference type="RefSeq" id="WP_256653499.1">
    <property type="nucleotide sequence ID" value="NZ_JANIAA010000027.1"/>
</dbReference>
<dbReference type="InterPro" id="IPR002591">
    <property type="entry name" value="Phosphodiest/P_Trfase"/>
</dbReference>
<dbReference type="InterPro" id="IPR017850">
    <property type="entry name" value="Alkaline_phosphatase_core_sf"/>
</dbReference>
<organism evidence="1 2">
    <name type="scientific">Streptomyces rugosispiralis</name>
    <dbReference type="NCBI Taxonomy" id="2967341"/>
    <lineage>
        <taxon>Bacteria</taxon>
        <taxon>Bacillati</taxon>
        <taxon>Actinomycetota</taxon>
        <taxon>Actinomycetes</taxon>
        <taxon>Kitasatosporales</taxon>
        <taxon>Streptomycetaceae</taxon>
        <taxon>Streptomyces</taxon>
    </lineage>
</organism>
<comment type="caution">
    <text evidence="1">The sequence shown here is derived from an EMBL/GenBank/DDBJ whole genome shotgun (WGS) entry which is preliminary data.</text>
</comment>
<sequence>MSSPVSSTVSAVTVNGTVYSIPSRPTVVVTIDGCAVDYLTAALNAGRMPNLRALLDGGAFFVDALSEMPSFTNPNNVSIVTGVPPVQHGIIGNYYRDRDGRERQLTEVSDLRVTTIHAALHQVGVPVFVVTAKEKLRRLLGIGGVPTVSVEQAASNLISPFGDGTASELVGRPAPHIYDWDASIYALDIGLAAHRQAGPIGLLYISFTDYVQHREPPGSPLANQFYAAFDDRLAQYLDAGYVVGITADHGMNSKHHPDGAPRVLMLEDILRDAGIPGHAVLPITDPYTAHHGALGSFAWLYTEPVHRERAIELLGNTAGITEVYTGSEAATAFELPSDLTGDIAIAADRHTVLGRSSAFHRQAEPPRHLRSHGGRYEQLIPLIVSEKPSDAYLHSRRGRPHRNRYIHDILLNGCQSGARQ</sequence>
<proteinExistence type="predicted"/>
<accession>A0ABT1V5H9</accession>
<dbReference type="PANTHER" id="PTHR10151">
    <property type="entry name" value="ECTONUCLEOTIDE PYROPHOSPHATASE/PHOSPHODIESTERASE"/>
    <property type="match status" value="1"/>
</dbReference>
<dbReference type="EMBL" id="JANIAA010000027">
    <property type="protein sequence ID" value="MCQ8192639.1"/>
    <property type="molecule type" value="Genomic_DNA"/>
</dbReference>
<dbReference type="SUPFAM" id="SSF53649">
    <property type="entry name" value="Alkaline phosphatase-like"/>
    <property type="match status" value="1"/>
</dbReference>
<dbReference type="InterPro" id="IPR023116">
    <property type="entry name" value="Phosphonoacetate_hydro_insert"/>
</dbReference>
<evidence type="ECO:0000313" key="2">
    <source>
        <dbReference type="Proteomes" id="UP001204746"/>
    </source>
</evidence>
<dbReference type="Gene3D" id="3.30.1360.110">
    <property type="entry name" value="Domain 2, Phosphonoacetate Hydrolase"/>
    <property type="match status" value="1"/>
</dbReference>
<dbReference type="Proteomes" id="UP001204746">
    <property type="component" value="Unassembled WGS sequence"/>
</dbReference>
<reference evidence="1 2" key="1">
    <citation type="submission" date="2022-07" db="EMBL/GenBank/DDBJ databases">
        <authorList>
            <person name="Phongsopitanun W."/>
            <person name="Tanasupawat S."/>
        </authorList>
    </citation>
    <scope>NUCLEOTIDE SEQUENCE [LARGE SCALE GENOMIC DNA]</scope>
    <source>
        <strain evidence="1 2">RCU-064</strain>
    </source>
</reference>
<dbReference type="Pfam" id="PF01663">
    <property type="entry name" value="Phosphodiest"/>
    <property type="match status" value="1"/>
</dbReference>
<evidence type="ECO:0000313" key="1">
    <source>
        <dbReference type="EMBL" id="MCQ8192639.1"/>
    </source>
</evidence>
<name>A0ABT1V5H9_9ACTN</name>
<dbReference type="PANTHER" id="PTHR10151:SF120">
    <property type="entry name" value="BIS(5'-ADENOSYL)-TRIPHOSPHATASE"/>
    <property type="match status" value="1"/>
</dbReference>